<dbReference type="Gene3D" id="2.40.50.230">
    <property type="entry name" value="Gp5 N-terminal domain"/>
    <property type="match status" value="1"/>
</dbReference>
<dbReference type="InterPro" id="IPR017847">
    <property type="entry name" value="T6SS_RhsGE_Vgr_subset"/>
</dbReference>
<dbReference type="InterPro" id="IPR050708">
    <property type="entry name" value="T6SS_VgrG/RHS"/>
</dbReference>
<evidence type="ECO:0000259" key="4">
    <source>
        <dbReference type="Pfam" id="PF04717"/>
    </source>
</evidence>
<gene>
    <name evidence="6" type="ORF">A7A09_012300</name>
</gene>
<dbReference type="InterPro" id="IPR054030">
    <property type="entry name" value="Gp5_Vgr_C"/>
</dbReference>
<dbReference type="Gene3D" id="4.10.220.110">
    <property type="match status" value="1"/>
</dbReference>
<dbReference type="SUPFAM" id="SSF69279">
    <property type="entry name" value="Phage tail proteins"/>
    <property type="match status" value="2"/>
</dbReference>
<dbReference type="Pfam" id="PF04717">
    <property type="entry name" value="Phage_base_V"/>
    <property type="match status" value="1"/>
</dbReference>
<comment type="subcellular location">
    <subcellularLocation>
        <location evidence="1">Secreted</location>
    </subcellularLocation>
</comment>
<feature type="domain" description="Gp5/Type VI secretion system Vgr C-terminal trimerisation" evidence="5">
    <location>
        <begin position="467"/>
        <end position="544"/>
    </location>
</feature>
<evidence type="ECO:0000256" key="1">
    <source>
        <dbReference type="ARBA" id="ARBA00004613"/>
    </source>
</evidence>
<dbReference type="SUPFAM" id="SSF69349">
    <property type="entry name" value="Phage fibre proteins"/>
    <property type="match status" value="1"/>
</dbReference>
<evidence type="ECO:0000259" key="5">
    <source>
        <dbReference type="Pfam" id="PF22178"/>
    </source>
</evidence>
<dbReference type="Proteomes" id="UP000238137">
    <property type="component" value="Unassembled WGS sequence"/>
</dbReference>
<evidence type="ECO:0000313" key="7">
    <source>
        <dbReference type="Proteomes" id="UP000238137"/>
    </source>
</evidence>
<dbReference type="Gene3D" id="2.30.110.50">
    <property type="match status" value="1"/>
</dbReference>
<dbReference type="NCBIfam" id="TIGR03361">
    <property type="entry name" value="VI_Rhs_Vgr"/>
    <property type="match status" value="1"/>
</dbReference>
<dbReference type="InterPro" id="IPR006533">
    <property type="entry name" value="T6SS_Vgr_RhsGE"/>
</dbReference>
<dbReference type="Gene3D" id="3.55.50.10">
    <property type="entry name" value="Baseplate protein-like domains"/>
    <property type="match status" value="1"/>
</dbReference>
<organism evidence="6 7">
    <name type="scientific">Paracoccus methylarcula</name>
    <dbReference type="NCBI Taxonomy" id="72022"/>
    <lineage>
        <taxon>Bacteria</taxon>
        <taxon>Pseudomonadati</taxon>
        <taxon>Pseudomonadota</taxon>
        <taxon>Alphaproteobacteria</taxon>
        <taxon>Rhodobacterales</taxon>
        <taxon>Paracoccaceae</taxon>
        <taxon>Paracoccus</taxon>
    </lineage>
</organism>
<proteinExistence type="inferred from homology"/>
<dbReference type="SUPFAM" id="SSF69255">
    <property type="entry name" value="gp5 N-terminal domain-like"/>
    <property type="match status" value="1"/>
</dbReference>
<dbReference type="InterPro" id="IPR006531">
    <property type="entry name" value="Gp5/Vgr_OB"/>
</dbReference>
<dbReference type="PANTHER" id="PTHR32305">
    <property type="match status" value="1"/>
</dbReference>
<evidence type="ECO:0000256" key="2">
    <source>
        <dbReference type="ARBA" id="ARBA00005558"/>
    </source>
</evidence>
<reference evidence="6" key="1">
    <citation type="submission" date="2018-05" db="EMBL/GenBank/DDBJ databases">
        <title>Reclassification of Methylarcula marina and Methylarcula terricola as Paracoccus methylarcula sp.nov., comb.nov. and Paracoccus terricola comb.nov.</title>
        <authorList>
            <person name="Shmareva M.N."/>
            <person name="Doronina N.V."/>
            <person name="Vasilenko O.V."/>
            <person name="Tarlachkov S.V."/>
            <person name="Trotsenko Y.A."/>
        </authorList>
    </citation>
    <scope>NUCLEOTIDE SEQUENCE [LARGE SCALE GENOMIC DNA]</scope>
    <source>
        <strain evidence="6">VKM B-2159</strain>
    </source>
</reference>
<dbReference type="PANTHER" id="PTHR32305:SF15">
    <property type="entry name" value="PROTEIN RHSA-RELATED"/>
    <property type="match status" value="1"/>
</dbReference>
<dbReference type="GO" id="GO:0005576">
    <property type="term" value="C:extracellular region"/>
    <property type="evidence" value="ECO:0007669"/>
    <property type="project" value="UniProtKB-SubCell"/>
</dbReference>
<dbReference type="InterPro" id="IPR037026">
    <property type="entry name" value="Vgr_OB-fold_dom_sf"/>
</dbReference>
<accession>A0A3R7NBK1</accession>
<sequence length="691" mass="77683">MDGTFSQSGRVGRLSTVLGEDALALLRFDGTDRMNDLFEYRVEALATQDDLDFDQLIGTQATVEIEAHETMRPFSGIVTSAQWAGAGENGFKYALTLRPWLYLAGLRRNQRIWHRKTVEQILRELFADYAHLGDPAFEIKLAFDYPELEYTVQYSENDMDFARRLMERFGISYYFQHVTGSHKMVITDDELNLALIGERPFHPADRHHQAEEEHFWSWEPERNVTTGAVRQVDYNFKAPYQSMETRHMGDAAYPEGRIESYEYPGDYLSEDVGKVITRMKVRQERGADRRIRAVGDCVSLTSGYRFKLGGDKVPGHGEAFVCLSATHSFVSEAYGTGDAGSDGYSYSGSYVLMPDTAPMVPPKRTPLSRIYGPQTAMVVGEGEIDVDEYGRILVQFHWDLDKSYSMRCRVSQNWSGNGWGGIVIPRIGMEVVVEFLEGDPDKPLVTGCVYNGRNKVPYALSEHKTRSTFRTNTHQGDGFNELRFEDQVDQEEIYLHAQRDMNIWTLRNRSELTEGNQSQRTLGDKYERIDESSRVEVVGNIDISAGHEGNLIGAAALLPHGYEFRTHPERYEKARANWPDDNGSIRIQAQNDIAVLSGNTLTLGSTETTDVSTAGHLTINAIKRISMKASRMLSIISDASASIRAAAGVRMTNKKSGLIFDADGNVTIYGKSLNIRIDGDVKVTGRKINLN</sequence>
<dbReference type="Pfam" id="PF22178">
    <property type="entry name" value="Gp5_trimer_C"/>
    <property type="match status" value="1"/>
</dbReference>
<protein>
    <submittedName>
        <fullName evidence="6">Type VI secretion system tip protein VgrG</fullName>
    </submittedName>
</protein>
<dbReference type="EMBL" id="PXNQ02000007">
    <property type="protein sequence ID" value="RNF34180.1"/>
    <property type="molecule type" value="Genomic_DNA"/>
</dbReference>
<dbReference type="Pfam" id="PF05954">
    <property type="entry name" value="Phage_GPD"/>
    <property type="match status" value="1"/>
</dbReference>
<keyword evidence="3" id="KW-0964">Secreted</keyword>
<dbReference type="NCBIfam" id="TIGR01646">
    <property type="entry name" value="vgr_GE"/>
    <property type="match status" value="1"/>
</dbReference>
<feature type="domain" description="Gp5/Type VI secretion system Vgr protein OB-fold" evidence="4">
    <location>
        <begin position="385"/>
        <end position="450"/>
    </location>
</feature>
<keyword evidence="7" id="KW-1185">Reference proteome</keyword>
<comment type="similarity">
    <text evidence="2">Belongs to the VgrG protein family.</text>
</comment>
<evidence type="ECO:0000313" key="6">
    <source>
        <dbReference type="EMBL" id="RNF34180.1"/>
    </source>
</evidence>
<dbReference type="AlphaFoldDB" id="A0A3R7NBK1"/>
<comment type="caution">
    <text evidence="6">The sequence shown here is derived from an EMBL/GenBank/DDBJ whole genome shotgun (WGS) entry which is preliminary data.</text>
</comment>
<evidence type="ECO:0000256" key="3">
    <source>
        <dbReference type="ARBA" id="ARBA00022525"/>
    </source>
</evidence>
<dbReference type="OrthoDB" id="9762420at2"/>
<name>A0A3R7NBK1_9RHOB</name>